<proteinExistence type="predicted"/>
<name>A0A016TVM6_9BILA</name>
<protein>
    <submittedName>
        <fullName evidence="1">Uncharacterized protein</fullName>
    </submittedName>
</protein>
<evidence type="ECO:0000313" key="1">
    <source>
        <dbReference type="EMBL" id="EYC06816.1"/>
    </source>
</evidence>
<comment type="caution">
    <text evidence="1">The sequence shown here is derived from an EMBL/GenBank/DDBJ whole genome shotgun (WGS) entry which is preliminary data.</text>
</comment>
<dbReference type="Proteomes" id="UP000024635">
    <property type="component" value="Unassembled WGS sequence"/>
</dbReference>
<keyword evidence="2" id="KW-1185">Reference proteome</keyword>
<sequence length="135" mass="14933">MRGIHHLIVRSTSIGLPAGDGSAKNCREPSRWTFQTIRVCRVSSTACGRGEFLPQTHGGAAPHLHTSKARWDHILCKTHVTSCKTDAKPMQNPVLKQCFAWDLHGICMSVHDLFVGFASFNLMQNTVLSHAKHGF</sequence>
<gene>
    <name evidence="1" type="primary">Acey_s0074.g908</name>
    <name evidence="1" type="ORF">Y032_0074g908</name>
</gene>
<dbReference type="EMBL" id="JARK01001410">
    <property type="protein sequence ID" value="EYC06816.1"/>
    <property type="molecule type" value="Genomic_DNA"/>
</dbReference>
<dbReference type="AlphaFoldDB" id="A0A016TVM6"/>
<evidence type="ECO:0000313" key="2">
    <source>
        <dbReference type="Proteomes" id="UP000024635"/>
    </source>
</evidence>
<organism evidence="1 2">
    <name type="scientific">Ancylostoma ceylanicum</name>
    <dbReference type="NCBI Taxonomy" id="53326"/>
    <lineage>
        <taxon>Eukaryota</taxon>
        <taxon>Metazoa</taxon>
        <taxon>Ecdysozoa</taxon>
        <taxon>Nematoda</taxon>
        <taxon>Chromadorea</taxon>
        <taxon>Rhabditida</taxon>
        <taxon>Rhabditina</taxon>
        <taxon>Rhabditomorpha</taxon>
        <taxon>Strongyloidea</taxon>
        <taxon>Ancylostomatidae</taxon>
        <taxon>Ancylostomatinae</taxon>
        <taxon>Ancylostoma</taxon>
    </lineage>
</organism>
<reference evidence="2" key="1">
    <citation type="journal article" date="2015" name="Nat. Genet.">
        <title>The genome and transcriptome of the zoonotic hookworm Ancylostoma ceylanicum identify infection-specific gene families.</title>
        <authorList>
            <person name="Schwarz E.M."/>
            <person name="Hu Y."/>
            <person name="Antoshechkin I."/>
            <person name="Miller M.M."/>
            <person name="Sternberg P.W."/>
            <person name="Aroian R.V."/>
        </authorList>
    </citation>
    <scope>NUCLEOTIDE SEQUENCE</scope>
    <source>
        <strain evidence="2">HY135</strain>
    </source>
</reference>
<accession>A0A016TVM6</accession>